<dbReference type="SUPFAM" id="SSF53850">
    <property type="entry name" value="Periplasmic binding protein-like II"/>
    <property type="match status" value="1"/>
</dbReference>
<dbReference type="GO" id="GO:0019808">
    <property type="term" value="F:polyamine binding"/>
    <property type="evidence" value="ECO:0007669"/>
    <property type="project" value="InterPro"/>
</dbReference>
<dbReference type="GO" id="GO:0015846">
    <property type="term" value="P:polyamine transport"/>
    <property type="evidence" value="ECO:0007669"/>
    <property type="project" value="InterPro"/>
</dbReference>
<keyword evidence="2" id="KW-0813">Transport</keyword>
<proteinExistence type="predicted"/>
<dbReference type="Proteomes" id="UP000721844">
    <property type="component" value="Unassembled WGS sequence"/>
</dbReference>
<evidence type="ECO:0000256" key="1">
    <source>
        <dbReference type="ARBA" id="ARBA00004418"/>
    </source>
</evidence>
<gene>
    <name evidence="5" type="ORF">ACELLULO517_23020</name>
</gene>
<comment type="subcellular location">
    <subcellularLocation>
        <location evidence="1">Periplasm</location>
    </subcellularLocation>
</comment>
<evidence type="ECO:0000256" key="4">
    <source>
        <dbReference type="ARBA" id="ARBA00022764"/>
    </source>
</evidence>
<dbReference type="PRINTS" id="PR00909">
    <property type="entry name" value="SPERMDNBNDNG"/>
</dbReference>
<dbReference type="PANTHER" id="PTHR30222:SF17">
    <property type="entry name" value="SPERMIDINE_PUTRESCINE-BINDING PERIPLASMIC PROTEIN"/>
    <property type="match status" value="1"/>
</dbReference>
<dbReference type="PANTHER" id="PTHR30222">
    <property type="entry name" value="SPERMIDINE/PUTRESCINE-BINDING PERIPLASMIC PROTEIN"/>
    <property type="match status" value="1"/>
</dbReference>
<sequence length="367" mass="38881">MSTTLAAGATVGAGTFAAPSAQAEDANEVVVLGWVPYWPPEAAALLKKKTGLTLRILGVDTDQEMFTKLKAGGAGQYDLVYANAGWTPLYHKFGLIEPIDPSEIPANTNLYPEFLTTASLPYVADPGKSLLFYPNMWSPLAMVWLPAIVKPEGEPSWTMFWDKSVPKGSVILAGGDGDDFLAIGGLARGVPREQVYAMTPGQLKDVVASMRKLKPFQIVVGAEPEFRARFRRGDATIGLASQIGAAALINAEAKKDIAEAAIPKEGSIGWVDGVMLVKGTKNRANAMKFLNFIGSDVDYGKIIFAATGGSPCSKTVTEALLAEGGDTAQMVKTIQADKPSVAAQIVMQAPPADPNAYAQAWDDVMAT</sequence>
<evidence type="ECO:0000313" key="5">
    <source>
        <dbReference type="EMBL" id="MCB8883140.1"/>
    </source>
</evidence>
<evidence type="ECO:0000256" key="2">
    <source>
        <dbReference type="ARBA" id="ARBA00022448"/>
    </source>
</evidence>
<dbReference type="EMBL" id="JAESVA010000011">
    <property type="protein sequence ID" value="MCB8883140.1"/>
    <property type="molecule type" value="Genomic_DNA"/>
</dbReference>
<accession>A0A964E5X8</accession>
<reference evidence="5 6" key="1">
    <citation type="journal article" date="2021" name="Microorganisms">
        <title>Acidisoma silvae sp. nov. and Acidisomacellulosilytica sp. nov., Two Acidophilic Bacteria Isolated from Decaying Wood, Hydrolyzing Cellulose and Producing Poly-3-hydroxybutyrate.</title>
        <authorList>
            <person name="Mieszkin S."/>
            <person name="Pouder E."/>
            <person name="Uroz S."/>
            <person name="Simon-Colin C."/>
            <person name="Alain K."/>
        </authorList>
    </citation>
    <scope>NUCLEOTIDE SEQUENCE [LARGE SCALE GENOMIC DNA]</scope>
    <source>
        <strain evidence="5 6">HW T5.17</strain>
    </source>
</reference>
<dbReference type="RefSeq" id="WP_227309796.1">
    <property type="nucleotide sequence ID" value="NZ_JAESVA010000011.1"/>
</dbReference>
<dbReference type="Gene3D" id="3.40.190.10">
    <property type="entry name" value="Periplasmic binding protein-like II"/>
    <property type="match status" value="2"/>
</dbReference>
<dbReference type="AlphaFoldDB" id="A0A964E5X8"/>
<keyword evidence="4" id="KW-0574">Periplasm</keyword>
<evidence type="ECO:0000256" key="3">
    <source>
        <dbReference type="ARBA" id="ARBA00022729"/>
    </source>
</evidence>
<dbReference type="Pfam" id="PF13416">
    <property type="entry name" value="SBP_bac_8"/>
    <property type="match status" value="1"/>
</dbReference>
<protein>
    <submittedName>
        <fullName evidence="5">Extracellular solute-binding protein</fullName>
    </submittedName>
</protein>
<dbReference type="InterPro" id="IPR001188">
    <property type="entry name" value="Sperm_putr-bd"/>
</dbReference>
<keyword evidence="3" id="KW-0732">Signal</keyword>
<comment type="caution">
    <text evidence="5">The sequence shown here is derived from an EMBL/GenBank/DDBJ whole genome shotgun (WGS) entry which is preliminary data.</text>
</comment>
<dbReference type="GO" id="GO:0042597">
    <property type="term" value="C:periplasmic space"/>
    <property type="evidence" value="ECO:0007669"/>
    <property type="project" value="UniProtKB-SubCell"/>
</dbReference>
<evidence type="ECO:0000313" key="6">
    <source>
        <dbReference type="Proteomes" id="UP000721844"/>
    </source>
</evidence>
<name>A0A964E5X8_9PROT</name>
<dbReference type="InterPro" id="IPR006059">
    <property type="entry name" value="SBP"/>
</dbReference>
<organism evidence="5 6">
    <name type="scientific">Acidisoma cellulosilyticum</name>
    <dbReference type="NCBI Taxonomy" id="2802395"/>
    <lineage>
        <taxon>Bacteria</taxon>
        <taxon>Pseudomonadati</taxon>
        <taxon>Pseudomonadota</taxon>
        <taxon>Alphaproteobacteria</taxon>
        <taxon>Acetobacterales</taxon>
        <taxon>Acidocellaceae</taxon>
        <taxon>Acidisoma</taxon>
    </lineage>
</organism>
<keyword evidence="6" id="KW-1185">Reference proteome</keyword>